<protein>
    <submittedName>
        <fullName evidence="2">Uncharacterized protein</fullName>
    </submittedName>
</protein>
<organism evidence="2">
    <name type="scientific">bioreactor metagenome</name>
    <dbReference type="NCBI Taxonomy" id="1076179"/>
    <lineage>
        <taxon>unclassified sequences</taxon>
        <taxon>metagenomes</taxon>
        <taxon>ecological metagenomes</taxon>
    </lineage>
</organism>
<evidence type="ECO:0000313" key="2">
    <source>
        <dbReference type="EMBL" id="MPM23421.1"/>
    </source>
</evidence>
<accession>A0A644Y654</accession>
<gene>
    <name evidence="2" type="ORF">SDC9_69893</name>
</gene>
<sequence>MVAQSSLDSPAFSQSDEHLDDVTKKPVHDELVYDHTSENERYVVTYRREKDILRTRFIDTLPLPARLLAKLIGFSGAYLRFTGTASLEHFVGGELVEQVSDPAIWELMYFGHTQNS</sequence>
<feature type="compositionally biased region" description="Polar residues" evidence="1">
    <location>
        <begin position="1"/>
        <end position="14"/>
    </location>
</feature>
<comment type="caution">
    <text evidence="2">The sequence shown here is derived from an EMBL/GenBank/DDBJ whole genome shotgun (WGS) entry which is preliminary data.</text>
</comment>
<dbReference type="EMBL" id="VSSQ01004028">
    <property type="protein sequence ID" value="MPM23421.1"/>
    <property type="molecule type" value="Genomic_DNA"/>
</dbReference>
<name>A0A644Y654_9ZZZZ</name>
<reference evidence="2" key="1">
    <citation type="submission" date="2019-08" db="EMBL/GenBank/DDBJ databases">
        <authorList>
            <person name="Kucharzyk K."/>
            <person name="Murdoch R.W."/>
            <person name="Higgins S."/>
            <person name="Loffler F."/>
        </authorList>
    </citation>
    <scope>NUCLEOTIDE SEQUENCE</scope>
</reference>
<evidence type="ECO:0000256" key="1">
    <source>
        <dbReference type="SAM" id="MobiDB-lite"/>
    </source>
</evidence>
<dbReference type="AlphaFoldDB" id="A0A644Y654"/>
<proteinExistence type="predicted"/>
<feature type="region of interest" description="Disordered" evidence="1">
    <location>
        <begin position="1"/>
        <end position="23"/>
    </location>
</feature>